<keyword evidence="2" id="KW-1185">Reference proteome</keyword>
<dbReference type="Proteomes" id="UP000243579">
    <property type="component" value="Unassembled WGS sequence"/>
</dbReference>
<accession>A0A1V9YCE2</accession>
<evidence type="ECO:0000313" key="2">
    <source>
        <dbReference type="Proteomes" id="UP000243579"/>
    </source>
</evidence>
<organism evidence="1 2">
    <name type="scientific">Achlya hypogyna</name>
    <name type="common">Oomycete</name>
    <name type="synonym">Protoachlya hypogyna</name>
    <dbReference type="NCBI Taxonomy" id="1202772"/>
    <lineage>
        <taxon>Eukaryota</taxon>
        <taxon>Sar</taxon>
        <taxon>Stramenopiles</taxon>
        <taxon>Oomycota</taxon>
        <taxon>Saprolegniomycetes</taxon>
        <taxon>Saprolegniales</taxon>
        <taxon>Achlyaceae</taxon>
        <taxon>Achlya</taxon>
    </lineage>
</organism>
<reference evidence="1 2" key="1">
    <citation type="journal article" date="2014" name="Genome Biol. Evol.">
        <title>The secreted proteins of Achlya hypogyna and Thraustotheca clavata identify the ancestral oomycete secretome and reveal gene acquisitions by horizontal gene transfer.</title>
        <authorList>
            <person name="Misner I."/>
            <person name="Blouin N."/>
            <person name="Leonard G."/>
            <person name="Richards T.A."/>
            <person name="Lane C.E."/>
        </authorList>
    </citation>
    <scope>NUCLEOTIDE SEQUENCE [LARGE SCALE GENOMIC DNA]</scope>
    <source>
        <strain evidence="1 2">ATCC 48635</strain>
    </source>
</reference>
<name>A0A1V9YCE2_ACHHY</name>
<proteinExistence type="predicted"/>
<comment type="caution">
    <text evidence="1">The sequence shown here is derived from an EMBL/GenBank/DDBJ whole genome shotgun (WGS) entry which is preliminary data.</text>
</comment>
<feature type="non-terminal residue" evidence="1">
    <location>
        <position position="327"/>
    </location>
</feature>
<dbReference type="OrthoDB" id="70758at2759"/>
<evidence type="ECO:0000313" key="1">
    <source>
        <dbReference type="EMBL" id="OQR83423.1"/>
    </source>
</evidence>
<dbReference type="AlphaFoldDB" id="A0A1V9YCE2"/>
<dbReference type="EMBL" id="JNBR01002163">
    <property type="protein sequence ID" value="OQR83423.1"/>
    <property type="molecule type" value="Genomic_DNA"/>
</dbReference>
<protein>
    <submittedName>
        <fullName evidence="1">Uncharacterized protein</fullName>
    </submittedName>
</protein>
<sequence length="327" mass="34915">MATSAWPVKILNATSSSLTSFSTHLDTFVHVCDCPFASVVVRSESQAFLNATSVTQDSFNRDHFFVIKAPSIEDVGINRVQYSVDVYVPQSSLNQVSADETATVVVSPSALNSNADSTYLIAANNASIYVSGASFQARSLGLRLIGPGRIQFDVTNVALSEQLVVKSDGYATNHGTVFFRSAALNTPLVTVDAASDANVYVLATSVTKYFGIDTTVHPSGIVVVDIAGVCNDLRVHLIGDCKMYSSGTACHDTRVDAVYSGMAFVRATESLTTTLEGDGVVYLVGDQPRMTKGSFTPIKKTPERSYTLYSIPTYGPSTLLFGLVNPV</sequence>
<gene>
    <name evidence="1" type="ORF">ACHHYP_14733</name>
</gene>
<dbReference type="PANTHER" id="PTHR39200:SF1">
    <property type="entry name" value="AUTO-TRANSPORTER ADHESIN HEAD GIN DOMAIN-CONTAINING PROTEIN-RELATED"/>
    <property type="match status" value="1"/>
</dbReference>
<dbReference type="PANTHER" id="PTHR39200">
    <property type="entry name" value="HYPOTHETICAL EXPORTED PROTEIN"/>
    <property type="match status" value="1"/>
</dbReference>
<dbReference type="Gene3D" id="2.160.20.120">
    <property type="match status" value="1"/>
</dbReference>